<keyword evidence="4" id="KW-1185">Reference proteome</keyword>
<gene>
    <name evidence="3" type="ORF">NAF29_10035</name>
</gene>
<evidence type="ECO:0000259" key="2">
    <source>
        <dbReference type="Pfam" id="PF16036"/>
    </source>
</evidence>
<organism evidence="3 4">
    <name type="scientific">Echinimonas agarilytica</name>
    <dbReference type="NCBI Taxonomy" id="1215918"/>
    <lineage>
        <taxon>Bacteria</taxon>
        <taxon>Pseudomonadati</taxon>
        <taxon>Pseudomonadota</taxon>
        <taxon>Gammaproteobacteria</taxon>
        <taxon>Alteromonadales</taxon>
        <taxon>Echinimonadaceae</taxon>
        <taxon>Echinimonas</taxon>
    </lineage>
</organism>
<accession>A0AA42B7R4</accession>
<sequence length="169" mass="19407">MRAFILSLCCWCAFPVSAEASRLVGKADFDVLWFTVYNAELYHPNGAFKFDNVEGSRLELQYQVDITSEELVEATIDEWRKLGFVQTAQHKSWREQLLSIWPDISEGDRLVVEINAQGRADFSHQSHGKALSHIGSINSKQFSIEFLSIWLADRDQHTEFRAQLLGQKE</sequence>
<feature type="domain" description="Chalcone isomerase" evidence="2">
    <location>
        <begin position="31"/>
        <end position="166"/>
    </location>
</feature>
<evidence type="ECO:0000256" key="1">
    <source>
        <dbReference type="SAM" id="SignalP"/>
    </source>
</evidence>
<dbReference type="EMBL" id="JAMQGP010000003">
    <property type="protein sequence ID" value="MCM2680004.1"/>
    <property type="molecule type" value="Genomic_DNA"/>
</dbReference>
<feature type="signal peptide" evidence="1">
    <location>
        <begin position="1"/>
        <end position="18"/>
    </location>
</feature>
<dbReference type="AlphaFoldDB" id="A0AA42B7R4"/>
<dbReference type="Proteomes" id="UP001165393">
    <property type="component" value="Unassembled WGS sequence"/>
</dbReference>
<proteinExistence type="predicted"/>
<keyword evidence="1" id="KW-0732">Signal</keyword>
<feature type="chain" id="PRO_5041292437" evidence="1">
    <location>
        <begin position="19"/>
        <end position="169"/>
    </location>
</feature>
<dbReference type="RefSeq" id="WP_251261412.1">
    <property type="nucleotide sequence ID" value="NZ_JAMQGP010000003.1"/>
</dbReference>
<evidence type="ECO:0000313" key="3">
    <source>
        <dbReference type="EMBL" id="MCM2680004.1"/>
    </source>
</evidence>
<keyword evidence="3" id="KW-0413">Isomerase</keyword>
<dbReference type="InterPro" id="IPR016087">
    <property type="entry name" value="Chalcone_isomerase"/>
</dbReference>
<protein>
    <submittedName>
        <fullName evidence="3">Chalcone isomerase family protein</fullName>
    </submittedName>
</protein>
<dbReference type="GO" id="GO:0016853">
    <property type="term" value="F:isomerase activity"/>
    <property type="evidence" value="ECO:0007669"/>
    <property type="project" value="UniProtKB-KW"/>
</dbReference>
<dbReference type="Pfam" id="PF16036">
    <property type="entry name" value="Chalcone_3"/>
    <property type="match status" value="1"/>
</dbReference>
<name>A0AA42B7R4_9GAMM</name>
<comment type="caution">
    <text evidence="3">The sequence shown here is derived from an EMBL/GenBank/DDBJ whole genome shotgun (WGS) entry which is preliminary data.</text>
</comment>
<evidence type="ECO:0000313" key="4">
    <source>
        <dbReference type="Proteomes" id="UP001165393"/>
    </source>
</evidence>
<reference evidence="3 4" key="1">
    <citation type="journal article" date="2013" name="Antonie Van Leeuwenhoek">
        <title>Echinimonas agarilytica gen. nov., sp. nov., a new gammaproteobacterium isolated from the sea urchin Strongylocentrotus intermedius.</title>
        <authorList>
            <person name="Nedashkovskaya O.I."/>
            <person name="Stenkova A.M."/>
            <person name="Zhukova N.V."/>
            <person name="Van Trappen S."/>
            <person name="Lee J.S."/>
            <person name="Kim S.B."/>
        </authorList>
    </citation>
    <scope>NUCLEOTIDE SEQUENCE [LARGE SCALE GENOMIC DNA]</scope>
    <source>
        <strain evidence="3 4">KMM 6351</strain>
    </source>
</reference>